<dbReference type="GO" id="GO:0005886">
    <property type="term" value="C:plasma membrane"/>
    <property type="evidence" value="ECO:0007669"/>
    <property type="project" value="TreeGrafter"/>
</dbReference>
<evidence type="ECO:0000256" key="4">
    <source>
        <dbReference type="ARBA" id="ARBA00023136"/>
    </source>
</evidence>
<gene>
    <name evidence="5" type="primary">CD63_2</name>
    <name evidence="5" type="ORF">MS3_00002407</name>
</gene>
<dbReference type="EMBL" id="AMPZ03000001">
    <property type="protein sequence ID" value="KAH9596871.1"/>
    <property type="molecule type" value="Genomic_DNA"/>
</dbReference>
<dbReference type="Gene3D" id="1.10.1450.10">
    <property type="entry name" value="Tetraspanin"/>
    <property type="match status" value="2"/>
</dbReference>
<comment type="caution">
    <text evidence="5">The sequence shown here is derived from an EMBL/GenBank/DDBJ whole genome shotgun (WGS) entry which is preliminary data.</text>
</comment>
<dbReference type="Proteomes" id="UP000471633">
    <property type="component" value="Unassembled WGS sequence"/>
</dbReference>
<evidence type="ECO:0000256" key="2">
    <source>
        <dbReference type="ARBA" id="ARBA00022692"/>
    </source>
</evidence>
<dbReference type="InterPro" id="IPR008952">
    <property type="entry name" value="Tetraspanin_EC2_sf"/>
</dbReference>
<dbReference type="PANTHER" id="PTHR19282">
    <property type="entry name" value="TETRASPANIN"/>
    <property type="match status" value="1"/>
</dbReference>
<keyword evidence="3" id="KW-1133">Transmembrane helix</keyword>
<reference evidence="5" key="3">
    <citation type="submission" date="2021-06" db="EMBL/GenBank/DDBJ databases">
        <title>Chromosome-level genome assembly for S. haematobium.</title>
        <authorList>
            <person name="Stroehlein A.J."/>
        </authorList>
    </citation>
    <scope>NUCLEOTIDE SEQUENCE</scope>
</reference>
<dbReference type="SUPFAM" id="SSF48652">
    <property type="entry name" value="Tetraspanin"/>
    <property type="match status" value="2"/>
</dbReference>
<proteinExistence type="predicted"/>
<evidence type="ECO:0000256" key="1">
    <source>
        <dbReference type="ARBA" id="ARBA00004141"/>
    </source>
</evidence>
<organism evidence="5 6">
    <name type="scientific">Schistosoma haematobium</name>
    <name type="common">Blood fluke</name>
    <dbReference type="NCBI Taxonomy" id="6185"/>
    <lineage>
        <taxon>Eukaryota</taxon>
        <taxon>Metazoa</taxon>
        <taxon>Spiralia</taxon>
        <taxon>Lophotrochozoa</taxon>
        <taxon>Platyhelminthes</taxon>
        <taxon>Trematoda</taxon>
        <taxon>Digenea</taxon>
        <taxon>Strigeidida</taxon>
        <taxon>Schistosomatoidea</taxon>
        <taxon>Schistosomatidae</taxon>
        <taxon>Schistosoma</taxon>
    </lineage>
</organism>
<reference evidence="5" key="2">
    <citation type="journal article" date="2019" name="Gigascience">
        <title>High-quality Schistosoma haematobium genome achieved by single-molecule and long-range sequencing.</title>
        <authorList>
            <person name="Stroehlein A.J."/>
            <person name="Korhonen P.K."/>
            <person name="Chong T.M."/>
            <person name="Lim Y.L."/>
            <person name="Chan K.G."/>
            <person name="Webster B."/>
            <person name="Rollinson D."/>
            <person name="Brindley P.J."/>
            <person name="Gasser R.B."/>
            <person name="Young N.D."/>
        </authorList>
    </citation>
    <scope>NUCLEOTIDE SEQUENCE</scope>
</reference>
<dbReference type="InterPro" id="IPR018499">
    <property type="entry name" value="Tetraspanin/Peripherin"/>
</dbReference>
<reference evidence="5" key="1">
    <citation type="journal article" date="2012" name="Nat. Genet.">
        <title>Whole-genome sequence of Schistosoma haematobium.</title>
        <authorList>
            <person name="Young N.D."/>
            <person name="Jex A.R."/>
            <person name="Li B."/>
            <person name="Liu S."/>
            <person name="Yang L."/>
            <person name="Xiong Z."/>
            <person name="Li Y."/>
            <person name="Cantacessi C."/>
            <person name="Hall R.S."/>
            <person name="Xu X."/>
            <person name="Chen F."/>
            <person name="Wu X."/>
            <person name="Zerlotini A."/>
            <person name="Oliveira G."/>
            <person name="Hofmann A."/>
            <person name="Zhang G."/>
            <person name="Fang X."/>
            <person name="Kang Y."/>
            <person name="Campbell B.E."/>
            <person name="Loukas A."/>
            <person name="Ranganathan S."/>
            <person name="Rollinson D."/>
            <person name="Rinaldi G."/>
            <person name="Brindley P.J."/>
            <person name="Yang H."/>
            <person name="Wang J."/>
            <person name="Wang J."/>
            <person name="Gasser R.B."/>
        </authorList>
    </citation>
    <scope>NUCLEOTIDE SEQUENCE</scope>
</reference>
<evidence type="ECO:0000313" key="5">
    <source>
        <dbReference type="EMBL" id="KAH9596871.1"/>
    </source>
</evidence>
<reference evidence="5" key="4">
    <citation type="journal article" date="2022" name="PLoS Pathog.">
        <title>Chromosome-level genome of Schistosoma haematobium underpins genome-wide explorations of molecular variation.</title>
        <authorList>
            <person name="Stroehlein A.J."/>
            <person name="Korhonen P.K."/>
            <person name="Lee V.V."/>
            <person name="Ralph S.A."/>
            <person name="Mentink-Kane M."/>
            <person name="You H."/>
            <person name="McManus D.P."/>
            <person name="Tchuente L.T."/>
            <person name="Stothard J.R."/>
            <person name="Kaur P."/>
            <person name="Dudchenko O."/>
            <person name="Aiden E.L."/>
            <person name="Yang B."/>
            <person name="Yang H."/>
            <person name="Emery A.M."/>
            <person name="Webster B.L."/>
            <person name="Brindley P.J."/>
            <person name="Rollinson D."/>
            <person name="Chang B.C.H."/>
            <person name="Gasser R.B."/>
            <person name="Young N.D."/>
        </authorList>
    </citation>
    <scope>NUCLEOTIDE SEQUENCE</scope>
</reference>
<keyword evidence="6" id="KW-1185">Reference proteome</keyword>
<dbReference type="KEGG" id="shx:MS3_00002407"/>
<accession>A0A6A5DHY1</accession>
<dbReference type="PANTHER" id="PTHR19282:SF544">
    <property type="entry name" value="TETRASPANIN"/>
    <property type="match status" value="1"/>
</dbReference>
<name>A0A6A5DHY1_SCHHA</name>
<protein>
    <submittedName>
        <fullName evidence="5">Cd63 antigen</fullName>
    </submittedName>
</protein>
<keyword evidence="2" id="KW-0812">Transmembrane</keyword>
<dbReference type="GeneID" id="24594879"/>
<evidence type="ECO:0000256" key="3">
    <source>
        <dbReference type="ARBA" id="ARBA00022989"/>
    </source>
</evidence>
<dbReference type="CTD" id="24594879"/>
<evidence type="ECO:0000313" key="6">
    <source>
        <dbReference type="Proteomes" id="UP000471633"/>
    </source>
</evidence>
<keyword evidence="4" id="KW-0472">Membrane</keyword>
<sequence length="422" mass="46679">MASLSCGYKCLRIFLVVFNVLVCTCGIVAVVIGSFSQVAINKYSSGVDSNIKWLVIFVIALGCFLVVFGFLGFFGLVTKNTFCLILYTSLLSAVVLIEIAGGVAAAVLRKDVKTQFQSLIKSSVSEYSKNPDLKKLLDKIQTEFHCCGSESPKDYILTRQTIPDSCKNLETKIPYSDGCSCKVIAFFEKYIIAVLVAVFVFAILQLSCIVFAICVFGTCLIVMGSYVHLFLSTFLRNMPVHMLSLTFIMMALGCLLFSLGSIGILFVLTGRRRINALYTVLLIVAASISIIVIVTTSILRKKMGMMFRDIIKYSINQYTRKNSYAAFVNTIQLQHKCCGANSVMDYTVSNLSVPVSCYPDKAIIPHKKGCAKMLNAIVQCHLTYITSLLVVFLPMDIASMVCGILMLHKVKFVPWKTRFAHC</sequence>
<dbReference type="AlphaFoldDB" id="A0A6A5DHY1"/>
<dbReference type="Pfam" id="PF00335">
    <property type="entry name" value="Tetraspanin"/>
    <property type="match status" value="1"/>
</dbReference>
<dbReference type="CDD" id="cd03127">
    <property type="entry name" value="tetraspanin_LEL"/>
    <property type="match status" value="2"/>
</dbReference>
<dbReference type="RefSeq" id="XP_035587459.1">
    <property type="nucleotide sequence ID" value="XM_035732443.2"/>
</dbReference>
<dbReference type="PRINTS" id="PR00259">
    <property type="entry name" value="TMFOUR"/>
</dbReference>
<comment type="subcellular location">
    <subcellularLocation>
        <location evidence="1">Membrane</location>
        <topology evidence="1">Multi-pass membrane protein</topology>
    </subcellularLocation>
</comment>